<accession>A0A225VSC5</accession>
<dbReference type="Proteomes" id="UP000198211">
    <property type="component" value="Unassembled WGS sequence"/>
</dbReference>
<dbReference type="STRING" id="4795.A0A225VSC5"/>
<dbReference type="SUPFAM" id="SSF51395">
    <property type="entry name" value="FMN-linked oxidoreductases"/>
    <property type="match status" value="1"/>
</dbReference>
<sequence length="308" mass="33886">MFLTYKDLKLKNRIVLSPLTRACCDPVTHETGPMQVEYYSQRAGAGLIITEAVTISVQGFGWYGAPCMYTEAHRDSWKPVVEAVHAKGSKIFFQIWYIGRQGHPSFIGDVVGPSAIAPVSGHTRNVNAEKAPYEVFRELKTNEIPGIFCKSACLAKETGFDGIDIHAANGCLPDTRPPTSLVEALLKEWPANRIGFTLSPNGFYGDTGSVDNYDMCRYVADKLGKYGPLTKPYDVKTHFKGTVSAANSYERDTAEGVLRSGAADFVIFGRLYISNHDLLNATTTNEPAGFDTWFGTCMPVPRGYIDFP</sequence>
<dbReference type="InterPro" id="IPR045247">
    <property type="entry name" value="Oye-like"/>
</dbReference>
<dbReference type="EMBL" id="NBNE01003347">
    <property type="protein sequence ID" value="OWZ07919.1"/>
    <property type="molecule type" value="Genomic_DNA"/>
</dbReference>
<dbReference type="AlphaFoldDB" id="A0A225VSC5"/>
<protein>
    <submittedName>
        <fullName evidence="2">12-oxophytodienoate reductase</fullName>
    </submittedName>
</protein>
<dbReference type="GO" id="GO:0016491">
    <property type="term" value="F:oxidoreductase activity"/>
    <property type="evidence" value="ECO:0007669"/>
    <property type="project" value="InterPro"/>
</dbReference>
<feature type="domain" description="NADH:flavin oxidoreductase/NADH oxidase N-terminal" evidence="1">
    <location>
        <begin position="4"/>
        <end position="174"/>
    </location>
</feature>
<dbReference type="PANTHER" id="PTHR22893">
    <property type="entry name" value="NADH OXIDOREDUCTASE-RELATED"/>
    <property type="match status" value="1"/>
</dbReference>
<dbReference type="InterPro" id="IPR013785">
    <property type="entry name" value="Aldolase_TIM"/>
</dbReference>
<comment type="caution">
    <text evidence="2">The sequence shown here is derived from an EMBL/GenBank/DDBJ whole genome shotgun (WGS) entry which is preliminary data.</text>
</comment>
<dbReference type="PANTHER" id="PTHR22893:SF91">
    <property type="entry name" value="NADPH DEHYDROGENASE 2-RELATED"/>
    <property type="match status" value="1"/>
</dbReference>
<evidence type="ECO:0000313" key="3">
    <source>
        <dbReference type="Proteomes" id="UP000198211"/>
    </source>
</evidence>
<keyword evidence="3" id="KW-1185">Reference proteome</keyword>
<evidence type="ECO:0000313" key="2">
    <source>
        <dbReference type="EMBL" id="OWZ07919.1"/>
    </source>
</evidence>
<dbReference type="GO" id="GO:0010181">
    <property type="term" value="F:FMN binding"/>
    <property type="evidence" value="ECO:0007669"/>
    <property type="project" value="InterPro"/>
</dbReference>
<dbReference type="OrthoDB" id="1663137at2759"/>
<dbReference type="Gene3D" id="3.20.20.70">
    <property type="entry name" value="Aldolase class I"/>
    <property type="match status" value="2"/>
</dbReference>
<reference evidence="3" key="1">
    <citation type="submission" date="2017-03" db="EMBL/GenBank/DDBJ databases">
        <title>Phytopthora megakarya and P. palmivora, two closely related causual agents of cacao black pod achieved similar genome size and gene model numbers by different mechanisms.</title>
        <authorList>
            <person name="Ali S."/>
            <person name="Shao J."/>
            <person name="Larry D.J."/>
            <person name="Kronmiller B."/>
            <person name="Shen D."/>
            <person name="Strem M.D."/>
            <person name="Melnick R.L."/>
            <person name="Guiltinan M.J."/>
            <person name="Tyler B.M."/>
            <person name="Meinhardt L.W."/>
            <person name="Bailey B.A."/>
        </authorList>
    </citation>
    <scope>NUCLEOTIDE SEQUENCE [LARGE SCALE GENOMIC DNA]</scope>
    <source>
        <strain evidence="3">zdho120</strain>
    </source>
</reference>
<name>A0A225VSC5_9STRA</name>
<dbReference type="Pfam" id="PF00724">
    <property type="entry name" value="Oxidored_FMN"/>
    <property type="match status" value="1"/>
</dbReference>
<gene>
    <name evidence="2" type="ORF">PHMEG_00019615</name>
</gene>
<evidence type="ECO:0000259" key="1">
    <source>
        <dbReference type="Pfam" id="PF00724"/>
    </source>
</evidence>
<dbReference type="InterPro" id="IPR001155">
    <property type="entry name" value="OxRdtase_FMN_N"/>
</dbReference>
<proteinExistence type="predicted"/>
<organism evidence="2 3">
    <name type="scientific">Phytophthora megakarya</name>
    <dbReference type="NCBI Taxonomy" id="4795"/>
    <lineage>
        <taxon>Eukaryota</taxon>
        <taxon>Sar</taxon>
        <taxon>Stramenopiles</taxon>
        <taxon>Oomycota</taxon>
        <taxon>Peronosporomycetes</taxon>
        <taxon>Peronosporales</taxon>
        <taxon>Peronosporaceae</taxon>
        <taxon>Phytophthora</taxon>
    </lineage>
</organism>